<evidence type="ECO:0000313" key="3">
    <source>
        <dbReference type="Proteomes" id="UP000215914"/>
    </source>
</evidence>
<dbReference type="Gramene" id="mRNA:HanXRQr2_Chr10g0442601">
    <property type="protein sequence ID" value="mRNA:HanXRQr2_Chr10g0442601"/>
    <property type="gene ID" value="HanXRQr2_Chr10g0442601"/>
</dbReference>
<gene>
    <name evidence="2" type="ORF">HanXRQr2_Chr10g0442601</name>
</gene>
<feature type="compositionally biased region" description="Low complexity" evidence="1">
    <location>
        <begin position="86"/>
        <end position="96"/>
    </location>
</feature>
<reference evidence="2" key="2">
    <citation type="submission" date="2020-06" db="EMBL/GenBank/DDBJ databases">
        <title>Helianthus annuus Genome sequencing and assembly Release 2.</title>
        <authorList>
            <person name="Gouzy J."/>
            <person name="Langlade N."/>
            <person name="Munos S."/>
        </authorList>
    </citation>
    <scope>NUCLEOTIDE SEQUENCE</scope>
    <source>
        <tissue evidence="2">Leaves</tissue>
    </source>
</reference>
<comment type="caution">
    <text evidence="2">The sequence shown here is derived from an EMBL/GenBank/DDBJ whole genome shotgun (WGS) entry which is preliminary data.</text>
</comment>
<feature type="region of interest" description="Disordered" evidence="1">
    <location>
        <begin position="82"/>
        <end position="118"/>
    </location>
</feature>
<reference evidence="2" key="1">
    <citation type="journal article" date="2017" name="Nature">
        <title>The sunflower genome provides insights into oil metabolism, flowering and Asterid evolution.</title>
        <authorList>
            <person name="Badouin H."/>
            <person name="Gouzy J."/>
            <person name="Grassa C.J."/>
            <person name="Murat F."/>
            <person name="Staton S.E."/>
            <person name="Cottret L."/>
            <person name="Lelandais-Briere C."/>
            <person name="Owens G.L."/>
            <person name="Carrere S."/>
            <person name="Mayjonade B."/>
            <person name="Legrand L."/>
            <person name="Gill N."/>
            <person name="Kane N.C."/>
            <person name="Bowers J.E."/>
            <person name="Hubner S."/>
            <person name="Bellec A."/>
            <person name="Berard A."/>
            <person name="Berges H."/>
            <person name="Blanchet N."/>
            <person name="Boniface M.C."/>
            <person name="Brunel D."/>
            <person name="Catrice O."/>
            <person name="Chaidir N."/>
            <person name="Claudel C."/>
            <person name="Donnadieu C."/>
            <person name="Faraut T."/>
            <person name="Fievet G."/>
            <person name="Helmstetter N."/>
            <person name="King M."/>
            <person name="Knapp S.J."/>
            <person name="Lai Z."/>
            <person name="Le Paslier M.C."/>
            <person name="Lippi Y."/>
            <person name="Lorenzon L."/>
            <person name="Mandel J.R."/>
            <person name="Marage G."/>
            <person name="Marchand G."/>
            <person name="Marquand E."/>
            <person name="Bret-Mestries E."/>
            <person name="Morien E."/>
            <person name="Nambeesan S."/>
            <person name="Nguyen T."/>
            <person name="Pegot-Espagnet P."/>
            <person name="Pouilly N."/>
            <person name="Raftis F."/>
            <person name="Sallet E."/>
            <person name="Schiex T."/>
            <person name="Thomas J."/>
            <person name="Vandecasteele C."/>
            <person name="Vares D."/>
            <person name="Vear F."/>
            <person name="Vautrin S."/>
            <person name="Crespi M."/>
            <person name="Mangin B."/>
            <person name="Burke J.M."/>
            <person name="Salse J."/>
            <person name="Munos S."/>
            <person name="Vincourt P."/>
            <person name="Rieseberg L.H."/>
            <person name="Langlade N.B."/>
        </authorList>
    </citation>
    <scope>NUCLEOTIDE SEQUENCE</scope>
    <source>
        <tissue evidence="2">Leaves</tissue>
    </source>
</reference>
<evidence type="ECO:0000256" key="1">
    <source>
        <dbReference type="SAM" id="MobiDB-lite"/>
    </source>
</evidence>
<organism evidence="2 3">
    <name type="scientific">Helianthus annuus</name>
    <name type="common">Common sunflower</name>
    <dbReference type="NCBI Taxonomy" id="4232"/>
    <lineage>
        <taxon>Eukaryota</taxon>
        <taxon>Viridiplantae</taxon>
        <taxon>Streptophyta</taxon>
        <taxon>Embryophyta</taxon>
        <taxon>Tracheophyta</taxon>
        <taxon>Spermatophyta</taxon>
        <taxon>Magnoliopsida</taxon>
        <taxon>eudicotyledons</taxon>
        <taxon>Gunneridae</taxon>
        <taxon>Pentapetalae</taxon>
        <taxon>asterids</taxon>
        <taxon>campanulids</taxon>
        <taxon>Asterales</taxon>
        <taxon>Asteraceae</taxon>
        <taxon>Asteroideae</taxon>
        <taxon>Heliantheae alliance</taxon>
        <taxon>Heliantheae</taxon>
        <taxon>Helianthus</taxon>
    </lineage>
</organism>
<dbReference type="Proteomes" id="UP000215914">
    <property type="component" value="Unassembled WGS sequence"/>
</dbReference>
<keyword evidence="3" id="KW-1185">Reference proteome</keyword>
<dbReference type="AlphaFoldDB" id="A0A9K3HXM6"/>
<sequence length="198" mass="21959">MANSSAAEKNDDGTGGQVNIVDEWLQELAALRSKIEKTLSDRLNLEPDNEDHRRLKRKYLEVLDVLPCLPDEGLETFEEGDMLNRTTGGSSSPPSTLAGGIEQPAQDDTDVASDSGDKYEEGNLNVLITGIAKTAEEGGDASLGDVSLVSDTLPGNKRRKKNKQTPPRIFYPFNLCLTKKLFFSFHIRDTWRCGWRRC</sequence>
<accession>A0A9K3HXM6</accession>
<dbReference type="EMBL" id="MNCJ02000325">
    <property type="protein sequence ID" value="KAF5786579.1"/>
    <property type="molecule type" value="Genomic_DNA"/>
</dbReference>
<proteinExistence type="predicted"/>
<evidence type="ECO:0000313" key="2">
    <source>
        <dbReference type="EMBL" id="KAF5786579.1"/>
    </source>
</evidence>
<protein>
    <submittedName>
        <fullName evidence="2">Uncharacterized protein</fullName>
    </submittedName>
</protein>
<name>A0A9K3HXM6_HELAN</name>